<accession>A0A928Y784</accession>
<protein>
    <submittedName>
        <fullName evidence="1">Addiction module protein</fullName>
    </submittedName>
</protein>
<evidence type="ECO:0000313" key="2">
    <source>
        <dbReference type="Proteomes" id="UP000710385"/>
    </source>
</evidence>
<dbReference type="Proteomes" id="UP000710385">
    <property type="component" value="Unassembled WGS sequence"/>
</dbReference>
<gene>
    <name evidence="1" type="ORF">HS096_06415</name>
</gene>
<proteinExistence type="predicted"/>
<sequence length="78" mass="8982">MGTEILNKFRSEVLMLPEAERAELAHALVKSLDAPDDANALEAWDKEILRRLAEIEAGTAKFIDRDEFRRRMQERIGN</sequence>
<organism evidence="1 2">
    <name type="scientific">candidate division WWE3 bacterium</name>
    <dbReference type="NCBI Taxonomy" id="2053526"/>
    <lineage>
        <taxon>Bacteria</taxon>
        <taxon>Katanobacteria</taxon>
    </lineage>
</organism>
<dbReference type="NCBIfam" id="TIGR02574">
    <property type="entry name" value="stabl_TIGR02574"/>
    <property type="match status" value="1"/>
</dbReference>
<comment type="caution">
    <text evidence="1">The sequence shown here is derived from an EMBL/GenBank/DDBJ whole genome shotgun (WGS) entry which is preliminary data.</text>
</comment>
<dbReference type="InterPro" id="IPR013406">
    <property type="entry name" value="CHP02574_addiction_mod"/>
</dbReference>
<reference evidence="1" key="1">
    <citation type="submission" date="2020-05" db="EMBL/GenBank/DDBJ databases">
        <title>High-Quality Genomes of Partial-Nitritation/Anammox System by Hierarchical Clustering Based Hybrid Assembly.</title>
        <authorList>
            <person name="Liu L."/>
            <person name="Wang Y."/>
            <person name="Che Y."/>
            <person name="Chen Y."/>
            <person name="Xia Y."/>
            <person name="Luo R."/>
            <person name="Cheng S.H."/>
            <person name="Zheng C."/>
            <person name="Zhang T."/>
        </authorList>
    </citation>
    <scope>NUCLEOTIDE SEQUENCE</scope>
    <source>
        <strain evidence="1">H1_PAT1</strain>
    </source>
</reference>
<name>A0A928Y784_UNCKA</name>
<dbReference type="Pfam" id="PF09720">
    <property type="entry name" value="Unstab_antitox"/>
    <property type="match status" value="1"/>
</dbReference>
<evidence type="ECO:0000313" key="1">
    <source>
        <dbReference type="EMBL" id="MBE7525909.1"/>
    </source>
</evidence>
<dbReference type="EMBL" id="JABTTY010000003">
    <property type="protein sequence ID" value="MBE7525909.1"/>
    <property type="molecule type" value="Genomic_DNA"/>
</dbReference>
<dbReference type="AlphaFoldDB" id="A0A928Y784"/>